<evidence type="ECO:0000313" key="1">
    <source>
        <dbReference type="EMBL" id="MBE1162739.1"/>
    </source>
</evidence>
<protein>
    <recommendedName>
        <fullName evidence="3">Flagellar assembly protein FliH</fullName>
    </recommendedName>
</protein>
<name>A0ABR9GFA1_9GAMM</name>
<evidence type="ECO:0008006" key="3">
    <source>
        <dbReference type="Google" id="ProtNLM"/>
    </source>
</evidence>
<dbReference type="Proteomes" id="UP000651010">
    <property type="component" value="Unassembled WGS sequence"/>
</dbReference>
<comment type="caution">
    <text evidence="1">The sequence shown here is derived from an EMBL/GenBank/DDBJ whole genome shotgun (WGS) entry which is preliminary data.</text>
</comment>
<gene>
    <name evidence="1" type="ORF">IGX34_20335</name>
</gene>
<reference evidence="1 2" key="1">
    <citation type="submission" date="2020-09" db="EMBL/GenBank/DDBJ databases">
        <title>Dyella sp. 7MK23 isolated from forest soil.</title>
        <authorList>
            <person name="Fu J."/>
        </authorList>
    </citation>
    <scope>NUCLEOTIDE SEQUENCE [LARGE SCALE GENOMIC DNA]</scope>
    <source>
        <strain evidence="1 2">7MK23</strain>
    </source>
</reference>
<proteinExistence type="predicted"/>
<evidence type="ECO:0000313" key="2">
    <source>
        <dbReference type="Proteomes" id="UP000651010"/>
    </source>
</evidence>
<organism evidence="1 2">
    <name type="scientific">Dyella acidiphila</name>
    <dbReference type="NCBI Taxonomy" id="2775866"/>
    <lineage>
        <taxon>Bacteria</taxon>
        <taxon>Pseudomonadati</taxon>
        <taxon>Pseudomonadota</taxon>
        <taxon>Gammaproteobacteria</taxon>
        <taxon>Lysobacterales</taxon>
        <taxon>Rhodanobacteraceae</taxon>
        <taxon>Dyella</taxon>
    </lineage>
</organism>
<sequence length="217" mass="23749">MIRRLPHDALLESIAPRSLHSVAAVPVAAADDISPVQELDAAAYRQGYAEGFQAGEEDGRREAEQYQQAWETEIKQGLEEEYRGLVQERETLAALVAGLHEQLRVQGEEMEQLAFELALASLARAFGTMHGDGALLQRLCRQMAEDYRGKVVRLEVSAADRSCLPEQLDGLEIAVEHALSPGECRIVTVRGYAESSIQARLDTIHGAMLEALGAARA</sequence>
<keyword evidence="2" id="KW-1185">Reference proteome</keyword>
<dbReference type="EMBL" id="JACZZA010000016">
    <property type="protein sequence ID" value="MBE1162739.1"/>
    <property type="molecule type" value="Genomic_DNA"/>
</dbReference>
<dbReference type="RefSeq" id="WP_192557582.1">
    <property type="nucleotide sequence ID" value="NZ_JACZZA010000016.1"/>
</dbReference>
<accession>A0ABR9GFA1</accession>